<evidence type="ECO:0000256" key="8">
    <source>
        <dbReference type="ARBA" id="ARBA00023114"/>
    </source>
</evidence>
<dbReference type="GO" id="GO:0015288">
    <property type="term" value="F:porin activity"/>
    <property type="evidence" value="ECO:0007669"/>
    <property type="project" value="UniProtKB-KW"/>
</dbReference>
<dbReference type="GO" id="GO:0009279">
    <property type="term" value="C:cell outer membrane"/>
    <property type="evidence" value="ECO:0007669"/>
    <property type="project" value="UniProtKB-SubCell"/>
</dbReference>
<keyword evidence="9" id="KW-0472">Membrane</keyword>
<comment type="subunit">
    <text evidence="2">Homotrimer.</text>
</comment>
<evidence type="ECO:0000256" key="4">
    <source>
        <dbReference type="ARBA" id="ARBA00022452"/>
    </source>
</evidence>
<evidence type="ECO:0000313" key="13">
    <source>
        <dbReference type="EMBL" id="QLI80691.1"/>
    </source>
</evidence>
<dbReference type="InterPro" id="IPR001702">
    <property type="entry name" value="Porin_Gram-ve"/>
</dbReference>
<dbReference type="PANTHER" id="PTHR34501:SF9">
    <property type="entry name" value="MAJOR OUTER MEMBRANE PROTEIN P.IA"/>
    <property type="match status" value="1"/>
</dbReference>
<dbReference type="InterPro" id="IPR050298">
    <property type="entry name" value="Gram-neg_bact_OMP"/>
</dbReference>
<organism evidence="13 14">
    <name type="scientific">Chitinibacter fontanus</name>
    <dbReference type="NCBI Taxonomy" id="1737446"/>
    <lineage>
        <taxon>Bacteria</taxon>
        <taxon>Pseudomonadati</taxon>
        <taxon>Pseudomonadota</taxon>
        <taxon>Betaproteobacteria</taxon>
        <taxon>Neisseriales</taxon>
        <taxon>Chitinibacteraceae</taxon>
        <taxon>Chitinibacter</taxon>
    </lineage>
</organism>
<comment type="subcellular location">
    <subcellularLocation>
        <location evidence="1">Cell outer membrane</location>
        <topology evidence="1">Multi-pass membrane protein</topology>
    </subcellularLocation>
</comment>
<evidence type="ECO:0000256" key="11">
    <source>
        <dbReference type="SAM" id="SignalP"/>
    </source>
</evidence>
<keyword evidence="4" id="KW-1134">Transmembrane beta strand</keyword>
<gene>
    <name evidence="13" type="ORF">HZU75_03620</name>
</gene>
<dbReference type="SUPFAM" id="SSF56935">
    <property type="entry name" value="Porins"/>
    <property type="match status" value="1"/>
</dbReference>
<evidence type="ECO:0000256" key="9">
    <source>
        <dbReference type="ARBA" id="ARBA00023136"/>
    </source>
</evidence>
<evidence type="ECO:0000256" key="6">
    <source>
        <dbReference type="ARBA" id="ARBA00022729"/>
    </source>
</evidence>
<feature type="signal peptide" evidence="11">
    <location>
        <begin position="1"/>
        <end position="20"/>
    </location>
</feature>
<dbReference type="CDD" id="cd00342">
    <property type="entry name" value="gram_neg_porins"/>
    <property type="match status" value="1"/>
</dbReference>
<evidence type="ECO:0000256" key="2">
    <source>
        <dbReference type="ARBA" id="ARBA00011233"/>
    </source>
</evidence>
<evidence type="ECO:0000259" key="12">
    <source>
        <dbReference type="Pfam" id="PF13609"/>
    </source>
</evidence>
<keyword evidence="14" id="KW-1185">Reference proteome</keyword>
<keyword evidence="3" id="KW-0813">Transport</keyword>
<keyword evidence="7" id="KW-0406">Ion transport</keyword>
<keyword evidence="8" id="KW-0626">Porin</keyword>
<dbReference type="InterPro" id="IPR023614">
    <property type="entry name" value="Porin_dom_sf"/>
</dbReference>
<dbReference type="Gene3D" id="2.40.160.10">
    <property type="entry name" value="Porin"/>
    <property type="match status" value="1"/>
</dbReference>
<dbReference type="InterPro" id="IPR033900">
    <property type="entry name" value="Gram_neg_porin_domain"/>
</dbReference>
<evidence type="ECO:0000256" key="3">
    <source>
        <dbReference type="ARBA" id="ARBA00022448"/>
    </source>
</evidence>
<dbReference type="GO" id="GO:0034220">
    <property type="term" value="P:monoatomic ion transmembrane transport"/>
    <property type="evidence" value="ECO:0007669"/>
    <property type="project" value="InterPro"/>
</dbReference>
<evidence type="ECO:0000256" key="1">
    <source>
        <dbReference type="ARBA" id="ARBA00004571"/>
    </source>
</evidence>
<dbReference type="PANTHER" id="PTHR34501">
    <property type="entry name" value="PROTEIN YDDL-RELATED"/>
    <property type="match status" value="1"/>
</dbReference>
<sequence length="408" mass="43153">MNKFVAAAVAAAFVAPAVMADVDLGPVKIYGSLRSAVEVVSVDAFPGTTLQDGQDSQTRVADQSSRIGVKGDWKISDDLKAIGQVESRFYLGNNGDPLDGSKIGFGTRNTFIGLDSAKAGKFLIGRYDNAYKNLKKSAYGVFDGTLNDASEFVGDKSVLARLGGRQGDMVHYETPNWAGFNGQLSYNFGKVATTATTTYTTKCATVSNCTTTAATTGGEKINAPQFSAALAYNHEYFDIGVGYSKVEDAASDLKGGKLSIKSDATGKQGDESMDAFTVGATAKFAGAKLSAVWEKTNAKANNTVEKKVFDQEQVSYGIGASYAFGDWDFQTSYAVAKNVEEAGKEQADTGGKEFGIAASYKLHKQVRVIASYTKIDNDKNTAFTSSSGFDLAKGSDASIIAIGLRGDF</sequence>
<reference evidence="13 14" key="1">
    <citation type="journal article" date="2016" name="Int. J. Syst. Evol. Microbiol.">
        <title>Chitinibacter fontanus sp. nov., isolated from a spring.</title>
        <authorList>
            <person name="Sheu S.Y."/>
            <person name="Li Y.S."/>
            <person name="Young C.C."/>
            <person name="Chen W.M."/>
        </authorList>
    </citation>
    <scope>NUCLEOTIDE SEQUENCE [LARGE SCALE GENOMIC DNA]</scope>
    <source>
        <strain evidence="13 14">STM-7</strain>
    </source>
</reference>
<keyword evidence="10" id="KW-0998">Cell outer membrane</keyword>
<proteinExistence type="predicted"/>
<dbReference type="AlphaFoldDB" id="A0A7D5V8F5"/>
<feature type="domain" description="Porin" evidence="12">
    <location>
        <begin position="7"/>
        <end position="379"/>
    </location>
</feature>
<evidence type="ECO:0000256" key="5">
    <source>
        <dbReference type="ARBA" id="ARBA00022692"/>
    </source>
</evidence>
<dbReference type="Pfam" id="PF13609">
    <property type="entry name" value="Porin_4"/>
    <property type="match status" value="1"/>
</dbReference>
<keyword evidence="6 11" id="KW-0732">Signal</keyword>
<accession>A0A7D5V8F5</accession>
<dbReference type="Proteomes" id="UP000510822">
    <property type="component" value="Chromosome"/>
</dbReference>
<feature type="chain" id="PRO_5028810874" evidence="11">
    <location>
        <begin position="21"/>
        <end position="408"/>
    </location>
</feature>
<dbReference type="KEGG" id="cfon:HZU75_03620"/>
<dbReference type="PRINTS" id="PR00182">
    <property type="entry name" value="ECOLNEIPORIN"/>
</dbReference>
<dbReference type="RefSeq" id="WP_180307828.1">
    <property type="nucleotide sequence ID" value="NZ_CP058952.1"/>
</dbReference>
<evidence type="ECO:0000256" key="7">
    <source>
        <dbReference type="ARBA" id="ARBA00023065"/>
    </source>
</evidence>
<protein>
    <submittedName>
        <fullName evidence="13">Porin</fullName>
    </submittedName>
</protein>
<evidence type="ECO:0000313" key="14">
    <source>
        <dbReference type="Proteomes" id="UP000510822"/>
    </source>
</evidence>
<evidence type="ECO:0000256" key="10">
    <source>
        <dbReference type="ARBA" id="ARBA00023237"/>
    </source>
</evidence>
<dbReference type="EMBL" id="CP058952">
    <property type="protein sequence ID" value="QLI80691.1"/>
    <property type="molecule type" value="Genomic_DNA"/>
</dbReference>
<keyword evidence="5" id="KW-0812">Transmembrane</keyword>
<dbReference type="GO" id="GO:0046930">
    <property type="term" value="C:pore complex"/>
    <property type="evidence" value="ECO:0007669"/>
    <property type="project" value="UniProtKB-KW"/>
</dbReference>
<name>A0A7D5V8F5_9NEIS</name>